<dbReference type="Pfam" id="PF00703">
    <property type="entry name" value="Glyco_hydro_2"/>
    <property type="match status" value="1"/>
</dbReference>
<dbReference type="EC" id="3.2.1.25" evidence="7"/>
<evidence type="ECO:0000256" key="10">
    <source>
        <dbReference type="ARBA" id="ARBA00022729"/>
    </source>
</evidence>
<dbReference type="STRING" id="1307763.L21SP4_00420"/>
<evidence type="ECO:0000313" key="26">
    <source>
        <dbReference type="Proteomes" id="UP000035268"/>
    </source>
</evidence>
<dbReference type="GO" id="GO:0004567">
    <property type="term" value="F:beta-mannosidase activity"/>
    <property type="evidence" value="ECO:0007669"/>
    <property type="project" value="UniProtKB-EC"/>
</dbReference>
<proteinExistence type="inferred from homology"/>
<protein>
    <recommendedName>
        <fullName evidence="8">Beta-mannosidase</fullName>
        <ecNumber evidence="7">3.2.1.25</ecNumber>
    </recommendedName>
    <alternativeName>
        <fullName evidence="17">Beta-mannosidase B</fullName>
    </alternativeName>
    <alternativeName>
        <fullName evidence="15">Lysosomal beta A mannosidase</fullName>
    </alternativeName>
    <alternativeName>
        <fullName evidence="18">Mannanase B</fullName>
    </alternativeName>
</protein>
<dbReference type="Pfam" id="PF02836">
    <property type="entry name" value="Glyco_hydro_2_C"/>
    <property type="match status" value="1"/>
</dbReference>
<dbReference type="Pfam" id="PF17753">
    <property type="entry name" value="Ig_mannosidase"/>
    <property type="match status" value="1"/>
</dbReference>
<comment type="subunit">
    <text evidence="6">Homodimer.</text>
</comment>
<feature type="region of interest" description="Disordered" evidence="19">
    <location>
        <begin position="481"/>
        <end position="503"/>
    </location>
</feature>
<dbReference type="OrthoDB" id="9801077at2"/>
<dbReference type="InterPro" id="IPR008979">
    <property type="entry name" value="Galactose-bd-like_sf"/>
</dbReference>
<dbReference type="InterPro" id="IPR041447">
    <property type="entry name" value="Mannosidase_ig"/>
</dbReference>
<dbReference type="EMBL" id="CP010904">
    <property type="protein sequence ID" value="AKJ63700.1"/>
    <property type="molecule type" value="Genomic_DNA"/>
</dbReference>
<evidence type="ECO:0000256" key="14">
    <source>
        <dbReference type="ARBA" id="ARBA00023295"/>
    </source>
</evidence>
<dbReference type="KEGG" id="vbl:L21SP4_00420"/>
<dbReference type="InterPro" id="IPR036156">
    <property type="entry name" value="Beta-gal/glucu_dom_sf"/>
</dbReference>
<name>A0A0G3EFV9_9BACT</name>
<dbReference type="InterPro" id="IPR006103">
    <property type="entry name" value="Glyco_hydro_2_cat"/>
</dbReference>
<comment type="subunit">
    <text evidence="5">Monomer.</text>
</comment>
<evidence type="ECO:0000256" key="12">
    <source>
        <dbReference type="ARBA" id="ARBA00023157"/>
    </source>
</evidence>
<dbReference type="SUPFAM" id="SSF49785">
    <property type="entry name" value="Galactose-binding domain-like"/>
    <property type="match status" value="1"/>
</dbReference>
<dbReference type="Gene3D" id="2.60.120.260">
    <property type="entry name" value="Galactose-binding domain-like"/>
    <property type="match status" value="1"/>
</dbReference>
<dbReference type="InterPro" id="IPR041625">
    <property type="entry name" value="Beta-mannosidase_Ig"/>
</dbReference>
<evidence type="ECO:0000259" key="20">
    <source>
        <dbReference type="Pfam" id="PF00703"/>
    </source>
</evidence>
<evidence type="ECO:0000256" key="17">
    <source>
        <dbReference type="ARBA" id="ARBA00041069"/>
    </source>
</evidence>
<evidence type="ECO:0000256" key="7">
    <source>
        <dbReference type="ARBA" id="ARBA00012754"/>
    </source>
</evidence>
<keyword evidence="12" id="KW-1015">Disulfide bond</keyword>
<evidence type="ECO:0000256" key="11">
    <source>
        <dbReference type="ARBA" id="ARBA00022801"/>
    </source>
</evidence>
<evidence type="ECO:0000256" key="16">
    <source>
        <dbReference type="ARBA" id="ARBA00038429"/>
    </source>
</evidence>
<evidence type="ECO:0000313" key="25">
    <source>
        <dbReference type="EMBL" id="AKJ63700.1"/>
    </source>
</evidence>
<keyword evidence="9" id="KW-0964">Secreted</keyword>
<comment type="catalytic activity">
    <reaction evidence="1">
        <text>Hydrolysis of terminal, non-reducing beta-D-mannose residues in beta-D-mannosides.</text>
        <dbReference type="EC" id="3.2.1.25"/>
    </reaction>
</comment>
<dbReference type="InterPro" id="IPR050887">
    <property type="entry name" value="Beta-mannosidase_GH2"/>
</dbReference>
<organism evidence="25 26">
    <name type="scientific">Kiritimatiella glycovorans</name>
    <dbReference type="NCBI Taxonomy" id="1307763"/>
    <lineage>
        <taxon>Bacteria</taxon>
        <taxon>Pseudomonadati</taxon>
        <taxon>Kiritimatiellota</taxon>
        <taxon>Kiritimatiellia</taxon>
        <taxon>Kiritimatiellales</taxon>
        <taxon>Kiritimatiellaceae</taxon>
        <taxon>Kiritimatiella</taxon>
    </lineage>
</organism>
<dbReference type="PANTHER" id="PTHR43730">
    <property type="entry name" value="BETA-MANNOSIDASE"/>
    <property type="match status" value="1"/>
</dbReference>
<evidence type="ECO:0000256" key="1">
    <source>
        <dbReference type="ARBA" id="ARBA00000829"/>
    </source>
</evidence>
<feature type="domain" description="Beta-mannosidase-like galactose-binding" evidence="24">
    <location>
        <begin position="23"/>
        <end position="182"/>
    </location>
</feature>
<comment type="subcellular location">
    <subcellularLocation>
        <location evidence="3">Secreted</location>
    </subcellularLocation>
</comment>
<dbReference type="PATRIC" id="fig|1609981.3.peg.444"/>
<reference evidence="26" key="1">
    <citation type="submission" date="2015-02" db="EMBL/GenBank/DDBJ databases">
        <title>Description and complete genome sequence of the first cultured representative of the subdivision 5 of the Verrucomicrobia phylum.</title>
        <authorList>
            <person name="Spring S."/>
            <person name="Bunk B."/>
            <person name="Sproer C."/>
            <person name="Klenk H.-P."/>
        </authorList>
    </citation>
    <scope>NUCLEOTIDE SEQUENCE [LARGE SCALE GENOMIC DNA]</scope>
    <source>
        <strain evidence="26">L21-Fru-AB</strain>
    </source>
</reference>
<keyword evidence="26" id="KW-1185">Reference proteome</keyword>
<dbReference type="SMR" id="A0A0G3EFV9"/>
<evidence type="ECO:0000256" key="18">
    <source>
        <dbReference type="ARBA" id="ARBA00041614"/>
    </source>
</evidence>
<dbReference type="GO" id="GO:0006516">
    <property type="term" value="P:glycoprotein catabolic process"/>
    <property type="evidence" value="ECO:0007669"/>
    <property type="project" value="TreeGrafter"/>
</dbReference>
<comment type="pathway">
    <text evidence="4">Glycan metabolism; N-glycan degradation.</text>
</comment>
<keyword evidence="10" id="KW-0732">Signal</keyword>
<evidence type="ECO:0000256" key="8">
    <source>
        <dbReference type="ARBA" id="ARBA00015707"/>
    </source>
</evidence>
<evidence type="ECO:0000259" key="24">
    <source>
        <dbReference type="Pfam" id="PF22666"/>
    </source>
</evidence>
<evidence type="ECO:0000256" key="15">
    <source>
        <dbReference type="ARBA" id="ARBA00032581"/>
    </source>
</evidence>
<evidence type="ECO:0000256" key="9">
    <source>
        <dbReference type="ARBA" id="ARBA00022525"/>
    </source>
</evidence>
<evidence type="ECO:0000259" key="21">
    <source>
        <dbReference type="Pfam" id="PF02836"/>
    </source>
</evidence>
<dbReference type="Gene3D" id="2.60.40.10">
    <property type="entry name" value="Immunoglobulins"/>
    <property type="match status" value="3"/>
</dbReference>
<evidence type="ECO:0000256" key="4">
    <source>
        <dbReference type="ARBA" id="ARBA00004740"/>
    </source>
</evidence>
<dbReference type="GO" id="GO:0005576">
    <property type="term" value="C:extracellular region"/>
    <property type="evidence" value="ECO:0007669"/>
    <property type="project" value="UniProtKB-SubCell"/>
</dbReference>
<dbReference type="SUPFAM" id="SSF49303">
    <property type="entry name" value="beta-Galactosidase/glucuronidase domain"/>
    <property type="match status" value="3"/>
</dbReference>
<comment type="function">
    <text evidence="2">Exoglycosidase that cleaves the single beta-linked mannose residue from the non-reducing end of all N-linked glycoprotein oligosaccharides.</text>
</comment>
<evidence type="ECO:0000256" key="3">
    <source>
        <dbReference type="ARBA" id="ARBA00004613"/>
    </source>
</evidence>
<accession>A0A0G3EFV9</accession>
<keyword evidence="13" id="KW-0325">Glycoprotein</keyword>
<reference evidence="25 26" key="2">
    <citation type="journal article" date="2016" name="ISME J.">
        <title>Characterization of the first cultured representative of Verrucomicrobia subdivision 5 indicates the proposal of a novel phylum.</title>
        <authorList>
            <person name="Spring S."/>
            <person name="Bunk B."/>
            <person name="Sproer C."/>
            <person name="Schumann P."/>
            <person name="Rohde M."/>
            <person name="Tindall B.J."/>
            <person name="Klenk H.P."/>
        </authorList>
    </citation>
    <scope>NUCLEOTIDE SEQUENCE [LARGE SCALE GENOMIC DNA]</scope>
    <source>
        <strain evidence="25 26">L21-Fru-AB</strain>
    </source>
</reference>
<feature type="domain" description="Glycoside hydrolase family 2 catalytic" evidence="21">
    <location>
        <begin position="390"/>
        <end position="453"/>
    </location>
</feature>
<feature type="domain" description="Beta-mannosidase Ig-fold" evidence="22">
    <location>
        <begin position="777"/>
        <end position="829"/>
    </location>
</feature>
<dbReference type="SUPFAM" id="SSF51445">
    <property type="entry name" value="(Trans)glycosidases"/>
    <property type="match status" value="1"/>
</dbReference>
<dbReference type="PANTHER" id="PTHR43730:SF1">
    <property type="entry name" value="BETA-MANNOSIDASE"/>
    <property type="match status" value="1"/>
</dbReference>
<evidence type="ECO:0000256" key="13">
    <source>
        <dbReference type="ARBA" id="ARBA00023180"/>
    </source>
</evidence>
<dbReference type="InterPro" id="IPR017853">
    <property type="entry name" value="GH"/>
</dbReference>
<dbReference type="RefSeq" id="WP_052881108.1">
    <property type="nucleotide sequence ID" value="NZ_CP010904.1"/>
</dbReference>
<evidence type="ECO:0000256" key="5">
    <source>
        <dbReference type="ARBA" id="ARBA00011245"/>
    </source>
</evidence>
<evidence type="ECO:0000259" key="23">
    <source>
        <dbReference type="Pfam" id="PF17786"/>
    </source>
</evidence>
<dbReference type="Pfam" id="PF17786">
    <property type="entry name" value="Mannosidase_ig"/>
    <property type="match status" value="1"/>
</dbReference>
<dbReference type="Gene3D" id="3.20.20.80">
    <property type="entry name" value="Glycosidases"/>
    <property type="match status" value="1"/>
</dbReference>
<dbReference type="Proteomes" id="UP000035268">
    <property type="component" value="Chromosome"/>
</dbReference>
<comment type="similarity">
    <text evidence="16">Belongs to the glycosyl hydrolase 2 family. Beta-mannosidase B subfamily.</text>
</comment>
<gene>
    <name evidence="25" type="ORF">L21SP4_00420</name>
</gene>
<dbReference type="AlphaFoldDB" id="A0A0G3EFV9"/>
<keyword evidence="11 25" id="KW-0378">Hydrolase</keyword>
<feature type="compositionally biased region" description="Polar residues" evidence="19">
    <location>
        <begin position="492"/>
        <end position="503"/>
    </location>
</feature>
<keyword evidence="14" id="KW-0326">Glycosidase</keyword>
<dbReference type="InterPro" id="IPR013783">
    <property type="entry name" value="Ig-like_fold"/>
</dbReference>
<dbReference type="InterPro" id="IPR006102">
    <property type="entry name" value="Ig-like_GH2"/>
</dbReference>
<evidence type="ECO:0000256" key="19">
    <source>
        <dbReference type="SAM" id="MobiDB-lite"/>
    </source>
</evidence>
<dbReference type="GO" id="GO:0005975">
    <property type="term" value="P:carbohydrate metabolic process"/>
    <property type="evidence" value="ECO:0007669"/>
    <property type="project" value="InterPro"/>
</dbReference>
<feature type="domain" description="Mannosidase Ig/CBM-like" evidence="23">
    <location>
        <begin position="672"/>
        <end position="744"/>
    </location>
</feature>
<dbReference type="Pfam" id="PF22666">
    <property type="entry name" value="Glyco_hydro_2_N2"/>
    <property type="match status" value="1"/>
</dbReference>
<sequence length="850" mass="96914">MKHVNDLDGVWGLTWTEGGRPAKDAQWIDAAVPGDVNVSLSEAGLLPQDLFYRTNLREAKWVEDKYWWYRTEFELEAAPGPFAELVFDGLDLFATVFVNGTEVGRAVNAFRAFRFDVREALKVGTNVLEVCFEPTRGKVQQLHEEFPEYWSLFTPGRSLVRHAQCQFGWDWAPDALALGIWRGVRLECSDGRTIEDVRIEADDEGDCCVRVEVRHLRPDSEEEAPRGVPVAAQTDYFPQGVLEAELRDGDEVVARERIEVSGVNNFLCFKVDDPKLWWPNGMGDPNCYTCVVRFLDADGKEEQDRVERTFGFRSVSIEEKVLEKDRQSFTFRVNGHRVFLKGANWVPAHCFPGVTRPDDYARLVARAEEAHFNTIRIWGGGIYEKDAFYDECDRRGIMVWQDFANACAEAPDDHQGFLDNIVAEAEYQVRRLRNHPSVVCWCGGNESSNAHNYEPDRPGRRLMSYYYRGIVGDLSPATPYISASPHSKSDRGQVQTTGETHWSTWPRSSDVTFESFRERLKDIRTVFNGEICLQGPSPMDSQLRFLAPEDLWPPNDVVDYHVMYHPANPETYPRYVTAQVRMAEGIIGPCIDADSFTRKAMMAHAEMVREELGFYRAVKWAGSGALRWMFNECWPTSNWADVDFYGALKPSYFMCKTMFDPLAITIKRVHDELTVHLLNDTLEDAAGEIELSCRDLNGKVHWTESVDGYSPANCSIQVASIPPGRVKGPDRFLHARWKTDGGERTAIFFPTIFRDVPFEEPEFAWTSDEPERDGDGWLTRVTIEAKNYCRFVYVHLPVEELREAAIEDNYFDLMAGEKRTVTVRSGDKLKSLDVRALGRTGDQFPAQGPE</sequence>
<evidence type="ECO:0000256" key="6">
    <source>
        <dbReference type="ARBA" id="ARBA00011738"/>
    </source>
</evidence>
<evidence type="ECO:0000259" key="22">
    <source>
        <dbReference type="Pfam" id="PF17753"/>
    </source>
</evidence>
<feature type="domain" description="Glycoside hydrolase family 2 immunoglobulin-like beta-sandwich" evidence="20">
    <location>
        <begin position="194"/>
        <end position="313"/>
    </location>
</feature>
<evidence type="ECO:0000256" key="2">
    <source>
        <dbReference type="ARBA" id="ARBA00003150"/>
    </source>
</evidence>
<dbReference type="InterPro" id="IPR054593">
    <property type="entry name" value="Beta-mannosidase-like_N2"/>
</dbReference>